<feature type="domain" description="Glycosyl transferase family 1" evidence="2">
    <location>
        <begin position="214"/>
        <end position="377"/>
    </location>
</feature>
<sequence>MGGALRPSRRAEPGARGSGARKRGGGRMSGKAAYVATVYAHLAAFHLPFMRDLESRGFEVHAYAAPDHCRDELLGAGFVCRDLPFSRRPLTSGNFKALLELAKWMRRERYELVHVHTPNAGVICRLAAAWAGGGKVLYTAHGFHFYSGAPWRNWLLYYPLERLMARFTDVLITINREDYERAARFPVRGKAAYLPGVGVDLGEFAPASAAEAARLRRELGLAPGDFAILCIAELNGNKNQRQLLEALRELRGRAVPAVLLLAGTGGRERHYRQLAEDLGLREAVRFLGYRKDIPQLLQAADVLVLSSRREGLPRALLEGLAAGKPLVATDVRGSRDLAVPGHNGYLVPVGDARAAAEALAELYEHPGLRRRMGAASRILAAEYDLDRVRRELAGIYAEAEGKGNGKGNVRVPARHDAQPLRTGAGEKEGSL</sequence>
<name>A0A6N8F3H4_PAEMA</name>
<gene>
    <name evidence="4" type="ORF">GNQ08_23250</name>
</gene>
<protein>
    <submittedName>
        <fullName evidence="4">Glycosyltransferase</fullName>
    </submittedName>
</protein>
<accession>A0A6N8F3H4</accession>
<feature type="domain" description="Glycosyltransferase subfamily 4-like N-terminal" evidence="3">
    <location>
        <begin position="51"/>
        <end position="192"/>
    </location>
</feature>
<dbReference type="AlphaFoldDB" id="A0A6N8F3H4"/>
<evidence type="ECO:0000259" key="2">
    <source>
        <dbReference type="Pfam" id="PF00534"/>
    </source>
</evidence>
<dbReference type="SUPFAM" id="SSF53756">
    <property type="entry name" value="UDP-Glycosyltransferase/glycogen phosphorylase"/>
    <property type="match status" value="1"/>
</dbReference>
<dbReference type="Proteomes" id="UP000442469">
    <property type="component" value="Unassembled WGS sequence"/>
</dbReference>
<dbReference type="Pfam" id="PF13439">
    <property type="entry name" value="Glyco_transf_4"/>
    <property type="match status" value="1"/>
</dbReference>
<dbReference type="Gene3D" id="3.40.50.2000">
    <property type="entry name" value="Glycogen Phosphorylase B"/>
    <property type="match status" value="2"/>
</dbReference>
<dbReference type="InterPro" id="IPR028098">
    <property type="entry name" value="Glyco_trans_4-like_N"/>
</dbReference>
<feature type="region of interest" description="Disordered" evidence="1">
    <location>
        <begin position="401"/>
        <end position="431"/>
    </location>
</feature>
<dbReference type="EMBL" id="WNZZ01000023">
    <property type="protein sequence ID" value="MUG25288.1"/>
    <property type="molecule type" value="Genomic_DNA"/>
</dbReference>
<dbReference type="GO" id="GO:0016757">
    <property type="term" value="F:glycosyltransferase activity"/>
    <property type="evidence" value="ECO:0007669"/>
    <property type="project" value="InterPro"/>
</dbReference>
<dbReference type="CDD" id="cd03808">
    <property type="entry name" value="GT4_CapM-like"/>
    <property type="match status" value="1"/>
</dbReference>
<evidence type="ECO:0000313" key="4">
    <source>
        <dbReference type="EMBL" id="MUG25288.1"/>
    </source>
</evidence>
<dbReference type="Pfam" id="PF00534">
    <property type="entry name" value="Glycos_transf_1"/>
    <property type="match status" value="1"/>
</dbReference>
<evidence type="ECO:0000256" key="1">
    <source>
        <dbReference type="SAM" id="MobiDB-lite"/>
    </source>
</evidence>
<comment type="caution">
    <text evidence="4">The sequence shown here is derived from an EMBL/GenBank/DDBJ whole genome shotgun (WGS) entry which is preliminary data.</text>
</comment>
<feature type="compositionally biased region" description="Basic and acidic residues" evidence="1">
    <location>
        <begin position="413"/>
        <end position="431"/>
    </location>
</feature>
<proteinExistence type="predicted"/>
<dbReference type="PANTHER" id="PTHR12526">
    <property type="entry name" value="GLYCOSYLTRANSFERASE"/>
    <property type="match status" value="1"/>
</dbReference>
<evidence type="ECO:0000259" key="3">
    <source>
        <dbReference type="Pfam" id="PF13439"/>
    </source>
</evidence>
<keyword evidence="4" id="KW-0808">Transferase</keyword>
<organism evidence="4 5">
    <name type="scientific">Paenibacillus macerans</name>
    <name type="common">Bacillus macerans</name>
    <dbReference type="NCBI Taxonomy" id="44252"/>
    <lineage>
        <taxon>Bacteria</taxon>
        <taxon>Bacillati</taxon>
        <taxon>Bacillota</taxon>
        <taxon>Bacilli</taxon>
        <taxon>Bacillales</taxon>
        <taxon>Paenibacillaceae</taxon>
        <taxon>Paenibacillus</taxon>
    </lineage>
</organism>
<evidence type="ECO:0000313" key="5">
    <source>
        <dbReference type="Proteomes" id="UP000442469"/>
    </source>
</evidence>
<reference evidence="4 5" key="1">
    <citation type="submission" date="2019-11" db="EMBL/GenBank/DDBJ databases">
        <title>Draft genome sequences of five Paenibacillus species of dairy origin.</title>
        <authorList>
            <person name="Olajide A.M."/>
            <person name="Chen S."/>
            <person name="Lapointe G."/>
        </authorList>
    </citation>
    <scope>NUCLEOTIDE SEQUENCE [LARGE SCALE GENOMIC DNA]</scope>
    <source>
        <strain evidence="4 5">3CT49</strain>
    </source>
</reference>
<dbReference type="InterPro" id="IPR001296">
    <property type="entry name" value="Glyco_trans_1"/>
</dbReference>
<dbReference type="OrthoDB" id="9806653at2"/>
<feature type="region of interest" description="Disordered" evidence="1">
    <location>
        <begin position="1"/>
        <end position="27"/>
    </location>
</feature>